<comment type="similarity">
    <text evidence="1">Belongs to the bacterial solute-binding protein 1 family.</text>
</comment>
<dbReference type="PROSITE" id="PS51318">
    <property type="entry name" value="TAT"/>
    <property type="match status" value="1"/>
</dbReference>
<keyword evidence="2" id="KW-0813">Transport</keyword>
<dbReference type="EMBL" id="VCHX02000275">
    <property type="protein sequence ID" value="TPQ17511.1"/>
    <property type="molecule type" value="Genomic_DNA"/>
</dbReference>
<evidence type="ECO:0000256" key="4">
    <source>
        <dbReference type="SAM" id="SignalP"/>
    </source>
</evidence>
<dbReference type="RefSeq" id="WP_119104756.1">
    <property type="nucleotide sequence ID" value="NZ_QXMJ01000275.1"/>
</dbReference>
<dbReference type="SUPFAM" id="SSF53850">
    <property type="entry name" value="Periplasmic binding protein-like II"/>
    <property type="match status" value="1"/>
</dbReference>
<dbReference type="OrthoDB" id="1650177at2"/>
<dbReference type="AlphaFoldDB" id="A0A505DJ89"/>
<evidence type="ECO:0000313" key="5">
    <source>
        <dbReference type="EMBL" id="TPQ17511.1"/>
    </source>
</evidence>
<sequence length="448" mass="48855">MFTPPPPPSPPRRALLRGALGLGSAAALAACGRGSTTARTSGAVTLSLWTHDQGYQDFFTRGIPDANRLTDFTYKLTATRAGAPDLVTKLLAQAVAERGVPDMTGFEINAFPRMLRGDIAERLLYDLTDDVAAVPGLKEDLLPARTAPYSKDGKLYALDSDTPLVVHYYRKDLFARYGLPPATDTWQEFARVGERAHRRHGVALNVVVTGPDVSQVVQSFQMLLNQRGGALFDQDQQLVLDSPEAVEVLEFICGGLRAGFITDISDYFGGPMQAALQQNKVIGVLMATWYKVYGLAANVPDQQGKWRMAAPPRFSGGGHATSTTGGTGFGVTRDKANTKAAADFLLSTWLTHEGQIRRFRETGYLPTRASVYKDPALLRTEDKFFGGQRPFDVYTELLDDVPPIYMSPDQSILNDVLSGCLLSAYRGDLSPRAAIRKAADDFRDQAGR</sequence>
<dbReference type="PANTHER" id="PTHR43649:SF34">
    <property type="entry name" value="ABC TRANSPORTER PERIPLASMIC-BINDING PROTEIN YCJN-RELATED"/>
    <property type="match status" value="1"/>
</dbReference>
<dbReference type="InterPro" id="IPR050490">
    <property type="entry name" value="Bact_solute-bd_prot1"/>
</dbReference>
<feature type="signal peptide" evidence="4">
    <location>
        <begin position="1"/>
        <end position="29"/>
    </location>
</feature>
<reference evidence="5 6" key="1">
    <citation type="submission" date="2019-06" db="EMBL/GenBank/DDBJ databases">
        <title>Streptomyces sporangiiformans sp. nov., a novel actinomycete isolated from soil in Mount Song.</title>
        <authorList>
            <person name="Han L."/>
        </authorList>
    </citation>
    <scope>NUCLEOTIDE SEQUENCE [LARGE SCALE GENOMIC DNA]</scope>
    <source>
        <strain evidence="5 6">NEAU-SSA 1</strain>
    </source>
</reference>
<comment type="caution">
    <text evidence="5">The sequence shown here is derived from an EMBL/GenBank/DDBJ whole genome shotgun (WGS) entry which is preliminary data.</text>
</comment>
<gene>
    <name evidence="5" type="ORF">FGD71_036015</name>
</gene>
<name>A0A505DJ89_9ACTN</name>
<evidence type="ECO:0000256" key="3">
    <source>
        <dbReference type="ARBA" id="ARBA00022729"/>
    </source>
</evidence>
<dbReference type="PANTHER" id="PTHR43649">
    <property type="entry name" value="ARABINOSE-BINDING PROTEIN-RELATED"/>
    <property type="match status" value="1"/>
</dbReference>
<dbReference type="InterPro" id="IPR006059">
    <property type="entry name" value="SBP"/>
</dbReference>
<evidence type="ECO:0000256" key="1">
    <source>
        <dbReference type="ARBA" id="ARBA00008520"/>
    </source>
</evidence>
<dbReference type="Pfam" id="PF13416">
    <property type="entry name" value="SBP_bac_8"/>
    <property type="match status" value="1"/>
</dbReference>
<evidence type="ECO:0000313" key="6">
    <source>
        <dbReference type="Proteomes" id="UP000317378"/>
    </source>
</evidence>
<dbReference type="Gene3D" id="3.40.190.10">
    <property type="entry name" value="Periplasmic binding protein-like II"/>
    <property type="match status" value="1"/>
</dbReference>
<keyword evidence="3 4" id="KW-0732">Signal</keyword>
<proteinExistence type="inferred from homology"/>
<protein>
    <submittedName>
        <fullName evidence="5">Extracellular solute-binding protein</fullName>
    </submittedName>
</protein>
<dbReference type="InterPro" id="IPR006311">
    <property type="entry name" value="TAT_signal"/>
</dbReference>
<dbReference type="Proteomes" id="UP000317378">
    <property type="component" value="Unassembled WGS sequence"/>
</dbReference>
<organism evidence="5 6">
    <name type="scientific">Streptomyces sporangiiformans</name>
    <dbReference type="NCBI Taxonomy" id="2315329"/>
    <lineage>
        <taxon>Bacteria</taxon>
        <taxon>Bacillati</taxon>
        <taxon>Actinomycetota</taxon>
        <taxon>Actinomycetes</taxon>
        <taxon>Kitasatosporales</taxon>
        <taxon>Streptomycetaceae</taxon>
        <taxon>Streptomyces</taxon>
    </lineage>
</organism>
<feature type="chain" id="PRO_5021298699" evidence="4">
    <location>
        <begin position="30"/>
        <end position="448"/>
    </location>
</feature>
<accession>A0A505DJ89</accession>
<evidence type="ECO:0000256" key="2">
    <source>
        <dbReference type="ARBA" id="ARBA00022448"/>
    </source>
</evidence>
<keyword evidence="6" id="KW-1185">Reference proteome</keyword>